<protein>
    <submittedName>
        <fullName evidence="3">Uncharacterized protein</fullName>
    </submittedName>
</protein>
<name>A0AA86NPW4_9EUKA</name>
<sequence>MGCGMAPSMVVSGMTFDNMGNQNLIIQDQPIDDLGKVIKIHHKNVEIIRCPGITIVNNIDSSVLSNLNISVSTVNTHVFKHLQAPNLIRLQLQECSLASFAGIEHLTWLQELDLSFNQLTVLTNIHQMSGLFSLNVSNNLLATIQSISMITALPKLNALQIVDNPLTQIEDFEQKFFAILPGTLEQLDVGSTELISKLQDRESQHRIIENSKFIQNWAQAVRGEELTLLQDQNVKSLYGIGKIGPVKKVEIFFCENLRLEGSSELTKITEFRINDCKLRSLLGMRTAVLSNLVILDLFRNQLVSLNGIQGLKTIQKLFLGENQLTSISELFGLKNMKELHVGNNKLTSLKGIDRMLQLEVLNASKNMITSLYAIQNIQTLKELKIDDNQIISSDEMHFILNLKQLEVLHIFNNPFCAEPDLMDRILYAAQSQLKVLYCTVVYKNDLVENEQRMAEVKAGANPFIQPIIQNIRVEKWVKKAKFGKLDIYQDEAVTDLRGIGRIDQLTELNAEKCPLMQMQGIDEARTLISFTSRECGITTAIYLKKPWFIQMQKLIIDDNKLDSLDGIEDLRNLTELSVAGNQLTHLKQIQHLIKLKKLFVQDNLLKELPNMSKMQNLEFIDLSYNSLINLLPLAVLKKLSTAIIQQNKLTSISGLETIPLKVLDVSGNQLTSLTEFKSMKLEELNVVNNQIGPSDQLFNLKQLPLLSIKVLNNPMATEASFQSIFFLAASQSILQVDAFPDYAMMCTKRQQKRDLNQEMMTTFKQTFSNGKLEIVDQQRLTDLYGIAQVGNITKLSIISCKNVTMEGIEEIRNLEEIEIKYCNIDNIDFIEKAKLVNLKVVNVGFNQITSIRPIAGLNLLEVFRFETNQVADDEELICLQRLNNLKEISLFNNPIANSPTYDYKLLYVLPDTMKAIYTQNENLNEIELTRKRMEVIKQKPNPFKILATAKKESVSEKIARWETLIRNNKLELKWDEFKADLQGLNSLDVEQLVVSKIKEFTLDGIEECRNITEIIIRECGLKSISPFGVSTFDKIKKFDCQNCELTQVKELKNLVNLEEVNLSANQLRSLQGVEGLEHLNRLTANSNMLLFLFEFKSLDHLYHINLCDNQITSLAALKNVKNLTELLIANNRLNSLDGVEELRNLVKLDIAGNLLSSLTPIRGLRKITHLFIQKNRIELADELFNISQMQNLQVINLIENPMVDEPEFESKILCTVNENVKEVYYFFNEQNEAPTMKPKIEALRPSIAFIQSKMGEIIDEKEKQLKIMEDNKGRKDWSRRE</sequence>
<reference evidence="3" key="1">
    <citation type="submission" date="2023-06" db="EMBL/GenBank/DDBJ databases">
        <authorList>
            <person name="Kurt Z."/>
        </authorList>
    </citation>
    <scope>NUCLEOTIDE SEQUENCE</scope>
</reference>
<dbReference type="SMART" id="SM00365">
    <property type="entry name" value="LRR_SD22"/>
    <property type="match status" value="15"/>
</dbReference>
<dbReference type="Gene3D" id="3.80.10.10">
    <property type="entry name" value="Ribonuclease Inhibitor"/>
    <property type="match status" value="7"/>
</dbReference>
<dbReference type="InterPro" id="IPR001611">
    <property type="entry name" value="Leu-rich_rpt"/>
</dbReference>
<dbReference type="InterPro" id="IPR032675">
    <property type="entry name" value="LRR_dom_sf"/>
</dbReference>
<evidence type="ECO:0000313" key="5">
    <source>
        <dbReference type="Proteomes" id="UP001642409"/>
    </source>
</evidence>
<evidence type="ECO:0000256" key="2">
    <source>
        <dbReference type="ARBA" id="ARBA00022737"/>
    </source>
</evidence>
<dbReference type="PROSITE" id="PS51450">
    <property type="entry name" value="LRR"/>
    <property type="match status" value="11"/>
</dbReference>
<evidence type="ECO:0000313" key="4">
    <source>
        <dbReference type="EMBL" id="CAL6086117.1"/>
    </source>
</evidence>
<dbReference type="InterPro" id="IPR003591">
    <property type="entry name" value="Leu-rich_rpt_typical-subtyp"/>
</dbReference>
<dbReference type="SUPFAM" id="SSF52058">
    <property type="entry name" value="L domain-like"/>
    <property type="match status" value="3"/>
</dbReference>
<evidence type="ECO:0000313" key="3">
    <source>
        <dbReference type="EMBL" id="CAI9924307.1"/>
    </source>
</evidence>
<organism evidence="3">
    <name type="scientific">Hexamita inflata</name>
    <dbReference type="NCBI Taxonomy" id="28002"/>
    <lineage>
        <taxon>Eukaryota</taxon>
        <taxon>Metamonada</taxon>
        <taxon>Diplomonadida</taxon>
        <taxon>Hexamitidae</taxon>
        <taxon>Hexamitinae</taxon>
        <taxon>Hexamita</taxon>
    </lineage>
</organism>
<keyword evidence="5" id="KW-1185">Reference proteome</keyword>
<dbReference type="PANTHER" id="PTHR46652">
    <property type="entry name" value="LEUCINE-RICH REPEAT AND IQ DOMAIN-CONTAINING PROTEIN 1-RELATED"/>
    <property type="match status" value="1"/>
</dbReference>
<dbReference type="EMBL" id="CAXDID020000390">
    <property type="protein sequence ID" value="CAL6086117.1"/>
    <property type="molecule type" value="Genomic_DNA"/>
</dbReference>
<reference evidence="4 5" key="2">
    <citation type="submission" date="2024-07" db="EMBL/GenBank/DDBJ databases">
        <authorList>
            <person name="Akdeniz Z."/>
        </authorList>
    </citation>
    <scope>NUCLEOTIDE SEQUENCE [LARGE SCALE GENOMIC DNA]</scope>
</reference>
<dbReference type="InterPro" id="IPR025875">
    <property type="entry name" value="Leu-rich_rpt_4"/>
</dbReference>
<gene>
    <name evidence="3" type="ORF">HINF_LOCUS11952</name>
    <name evidence="4" type="ORF">HINF_LOCUS63008</name>
</gene>
<dbReference type="Pfam" id="PF12799">
    <property type="entry name" value="LRR_4"/>
    <property type="match status" value="1"/>
</dbReference>
<evidence type="ECO:0000256" key="1">
    <source>
        <dbReference type="ARBA" id="ARBA00022614"/>
    </source>
</evidence>
<dbReference type="EMBL" id="CATOUU010000309">
    <property type="protein sequence ID" value="CAI9924307.1"/>
    <property type="molecule type" value="Genomic_DNA"/>
</dbReference>
<dbReference type="SMART" id="SM00369">
    <property type="entry name" value="LRR_TYP"/>
    <property type="match status" value="11"/>
</dbReference>
<accession>A0AA86NPW4</accession>
<dbReference type="SMART" id="SM00364">
    <property type="entry name" value="LRR_BAC"/>
    <property type="match status" value="9"/>
</dbReference>
<dbReference type="Proteomes" id="UP001642409">
    <property type="component" value="Unassembled WGS sequence"/>
</dbReference>
<dbReference type="PANTHER" id="PTHR46652:SF8">
    <property type="entry name" value="LEUCINE RICH REPEAT CONTAINING 23"/>
    <property type="match status" value="1"/>
</dbReference>
<dbReference type="InterPro" id="IPR050836">
    <property type="entry name" value="SDS22/Internalin_LRR"/>
</dbReference>
<comment type="caution">
    <text evidence="3">The sequence shown here is derived from an EMBL/GenBank/DDBJ whole genome shotgun (WGS) entry which is preliminary data.</text>
</comment>
<keyword evidence="1" id="KW-0433">Leucine-rich repeat</keyword>
<proteinExistence type="predicted"/>
<keyword evidence="2" id="KW-0677">Repeat</keyword>